<evidence type="ECO:0000313" key="1">
    <source>
        <dbReference type="EMBL" id="ABP43402.1"/>
    </source>
</evidence>
<dbReference type="HOGENOM" id="CLU_165457_0_0_11"/>
<reference evidence="1" key="1">
    <citation type="submission" date="2007-04" db="EMBL/GenBank/DDBJ databases">
        <authorList>
            <consortium name="US DOE Joint Genome Institute"/>
            <person name="Copeland A."/>
            <person name="Lucas S."/>
            <person name="Lapidus A."/>
            <person name="Barry K."/>
            <person name="Detter J.C."/>
            <person name="Glavina del Rio T."/>
            <person name="Hammon N."/>
            <person name="Israni S."/>
            <person name="Dalin E."/>
            <person name="Tice H."/>
            <person name="Pitluck S."/>
            <person name="Chain P."/>
            <person name="Malfatti S."/>
            <person name="Shin M."/>
            <person name="Vergez L."/>
            <person name="Schmutz J."/>
            <person name="Larimer F."/>
            <person name="Land M."/>
            <person name="Hauser L."/>
            <person name="Kyrpides N."/>
            <person name="Mikhailova N."/>
            <person name="Miller C."/>
            <person name="Richardson P."/>
        </authorList>
    </citation>
    <scope>NUCLEOTIDE SEQUENCE</scope>
    <source>
        <strain evidence="1">PYR-GCK</strain>
    </source>
</reference>
<organism evidence="1">
    <name type="scientific">Mycolicibacterium gilvum (strain PYR-GCK)</name>
    <name type="common">Mycobacterium gilvum (strain PYR-GCK)</name>
    <dbReference type="NCBI Taxonomy" id="350054"/>
    <lineage>
        <taxon>Bacteria</taxon>
        <taxon>Bacillati</taxon>
        <taxon>Actinomycetota</taxon>
        <taxon>Actinomycetes</taxon>
        <taxon>Mycobacteriales</taxon>
        <taxon>Mycobacteriaceae</taxon>
        <taxon>Mycolicibacterium</taxon>
    </lineage>
</organism>
<dbReference type="EMBL" id="CP000656">
    <property type="protein sequence ID" value="ABP43402.1"/>
    <property type="molecule type" value="Genomic_DNA"/>
</dbReference>
<sequence length="86" mass="9346">MTSDMDDDVDALADELANRLHLGGRSEAILFALRASLAAAGDDSLIRRDRLLEVMNSEIWPLLQDGEPISKAERENILGLNPSTGV</sequence>
<gene>
    <name evidence="1" type="ordered locus">Mflv_0918</name>
</gene>
<proteinExistence type="predicted"/>
<evidence type="ECO:0008006" key="2">
    <source>
        <dbReference type="Google" id="ProtNLM"/>
    </source>
</evidence>
<dbReference type="eggNOG" id="COG4423">
    <property type="taxonomic scope" value="Bacteria"/>
</dbReference>
<dbReference type="KEGG" id="mgi:Mflv_0918"/>
<dbReference type="AlphaFoldDB" id="A4T4J8"/>
<name>A4T4J8_MYCGI</name>
<accession>A4T4J8</accession>
<reference evidence="1" key="2">
    <citation type="journal article" date="2013" name="PLoS ONE">
        <title>A Gene Expression Study of the Activities of Aromatic Ring-Cleavage Dioxygenases in Mycobacterium gilvum PYR-GCK to Changes in Salinity and pH during Pyrene Degradation.</title>
        <authorList>
            <person name="Badejo A.C."/>
            <person name="Badejo A.O."/>
            <person name="Shin K.H."/>
            <person name="Chai Y.G."/>
        </authorList>
    </citation>
    <scope>NUCLEOTIDE SEQUENCE [LARGE SCALE GENOMIC DNA]</scope>
    <source>
        <strain evidence="1">PYR-GCK</strain>
    </source>
</reference>
<protein>
    <recommendedName>
        <fullName evidence="2">Antitoxin VapB36</fullName>
    </recommendedName>
</protein>